<dbReference type="GO" id="GO:0022625">
    <property type="term" value="C:cytosolic large ribosomal subunit"/>
    <property type="evidence" value="ECO:0007669"/>
    <property type="project" value="TreeGrafter"/>
</dbReference>
<reference evidence="6 7" key="1">
    <citation type="journal article" date="2010" name="Stand. Genomic Sci.">
        <title>Complete genome sequence of Ignisphaera aggregans type strain (AQ1.S1).</title>
        <authorList>
            <person name="Goker M."/>
            <person name="Held B."/>
            <person name="Lapidus A."/>
            <person name="Nolan M."/>
            <person name="Spring S."/>
            <person name="Yasawong M."/>
            <person name="Lucas S."/>
            <person name="Glavina Del Rio T."/>
            <person name="Tice H."/>
            <person name="Cheng J.F."/>
            <person name="Goodwin L."/>
            <person name="Tapia R."/>
            <person name="Pitluck S."/>
            <person name="Liolios K."/>
            <person name="Ivanova N."/>
            <person name="Mavromatis K."/>
            <person name="Mikhailova N."/>
            <person name="Pati A."/>
            <person name="Chen A."/>
            <person name="Palaniappan K."/>
            <person name="Brambilla E."/>
            <person name="Land M."/>
            <person name="Hauser L."/>
            <person name="Chang Y.J."/>
            <person name="Jeffries C.D."/>
            <person name="Brettin T."/>
            <person name="Detter J.C."/>
            <person name="Han C."/>
            <person name="Rohde M."/>
            <person name="Sikorski J."/>
            <person name="Woyke T."/>
            <person name="Bristow J."/>
            <person name="Eisen J.A."/>
            <person name="Markowitz V."/>
            <person name="Hugenholtz P."/>
            <person name="Kyrpides N.C."/>
            <person name="Klenk H.P."/>
        </authorList>
    </citation>
    <scope>NUCLEOTIDE SEQUENCE [LARGE SCALE GENOMIC DNA]</scope>
    <source>
        <strain evidence="7">DSM 17230 / JCM 13409 / AQ1.S1</strain>
    </source>
</reference>
<name>E0SPZ4_IGNAA</name>
<evidence type="ECO:0000256" key="5">
    <source>
        <dbReference type="HAMAP-Rule" id="MF_00810"/>
    </source>
</evidence>
<dbReference type="PROSITE" id="PS00580">
    <property type="entry name" value="RIBOSOMAL_L32E"/>
    <property type="match status" value="1"/>
</dbReference>
<dbReference type="NCBIfam" id="NF006332">
    <property type="entry name" value="PRK08562.1"/>
    <property type="match status" value="1"/>
</dbReference>
<evidence type="ECO:0000256" key="2">
    <source>
        <dbReference type="ARBA" id="ARBA00022980"/>
    </source>
</evidence>
<dbReference type="EMBL" id="CP002098">
    <property type="protein sequence ID" value="ADM27016.1"/>
    <property type="molecule type" value="Genomic_DNA"/>
</dbReference>
<dbReference type="PANTHER" id="PTHR23413">
    <property type="entry name" value="60S RIBOSOMAL PROTEIN L32 AND DNA-DIRECTED RNA POLYMERASE II, SUBUNIT N"/>
    <property type="match status" value="1"/>
</dbReference>
<sequence length="143" mass="17219">MSQQTVDVAMNKNIVDQRRKLRDYIRKIKMYRRVEFLRWLWWKFAKFENKLRWRRPRGKDNPVRLSYKGYPPKPDSGYRLPRDIRNLHPSGLIPIRVSNIKELEALDPRKHIIYIASSVGTKKRLEIISKAREKGFKIANEMV</sequence>
<dbReference type="PANTHER" id="PTHR23413:SF1">
    <property type="entry name" value="RIBOSOMAL PROTEIN L32"/>
    <property type="match status" value="1"/>
</dbReference>
<keyword evidence="7" id="KW-1185">Reference proteome</keyword>
<dbReference type="CDD" id="cd00513">
    <property type="entry name" value="Ribosomal_L32_L32e"/>
    <property type="match status" value="1"/>
</dbReference>
<dbReference type="InterPro" id="IPR023654">
    <property type="entry name" value="Ribosomal_eL32_arc"/>
</dbReference>
<comment type="similarity">
    <text evidence="1 5">Belongs to the eukaryotic ribosomal protein eL32 family.</text>
</comment>
<dbReference type="HOGENOM" id="CLU_071479_3_1_2"/>
<evidence type="ECO:0000256" key="1">
    <source>
        <dbReference type="ARBA" id="ARBA00008431"/>
    </source>
</evidence>
<dbReference type="InterPro" id="IPR018263">
    <property type="entry name" value="Ribosomal_eL32_CS"/>
</dbReference>
<dbReference type="STRING" id="583356.Igag_0165"/>
<evidence type="ECO:0000313" key="7">
    <source>
        <dbReference type="Proteomes" id="UP000001304"/>
    </source>
</evidence>
<dbReference type="InterPro" id="IPR001515">
    <property type="entry name" value="Ribosomal_eL32"/>
</dbReference>
<evidence type="ECO:0000313" key="6">
    <source>
        <dbReference type="EMBL" id="ADM27016.1"/>
    </source>
</evidence>
<dbReference type="KEGG" id="iag:Igag_0165"/>
<dbReference type="Pfam" id="PF01655">
    <property type="entry name" value="Ribosomal_L32e"/>
    <property type="match status" value="1"/>
</dbReference>
<dbReference type="AlphaFoldDB" id="E0SPZ4"/>
<dbReference type="HAMAP" id="MF_00810">
    <property type="entry name" value="Ribosomal_eL32"/>
    <property type="match status" value="1"/>
</dbReference>
<evidence type="ECO:0000256" key="3">
    <source>
        <dbReference type="ARBA" id="ARBA00023274"/>
    </source>
</evidence>
<evidence type="ECO:0000256" key="4">
    <source>
        <dbReference type="ARBA" id="ARBA00035229"/>
    </source>
</evidence>
<dbReference type="GO" id="GO:0006412">
    <property type="term" value="P:translation"/>
    <property type="evidence" value="ECO:0007669"/>
    <property type="project" value="UniProtKB-UniRule"/>
</dbReference>
<keyword evidence="2 5" id="KW-0689">Ribosomal protein</keyword>
<proteinExistence type="inferred from homology"/>
<protein>
    <recommendedName>
        <fullName evidence="4 5">Large ribosomal subunit protein eL32</fullName>
    </recommendedName>
</protein>
<dbReference type="InterPro" id="IPR036351">
    <property type="entry name" value="Ribosomal_eL32_sf"/>
</dbReference>
<keyword evidence="3 5" id="KW-0687">Ribonucleoprotein</keyword>
<dbReference type="GO" id="GO:0003735">
    <property type="term" value="F:structural constituent of ribosome"/>
    <property type="evidence" value="ECO:0007669"/>
    <property type="project" value="InterPro"/>
</dbReference>
<dbReference type="SUPFAM" id="SSF52042">
    <property type="entry name" value="Ribosomal protein L32e"/>
    <property type="match status" value="1"/>
</dbReference>
<gene>
    <name evidence="5" type="primary">rpl32e</name>
    <name evidence="6" type="ordered locus">Igag_0165</name>
</gene>
<accession>E0SPZ4</accession>
<organism evidence="6 7">
    <name type="scientific">Ignisphaera aggregans (strain DSM 17230 / JCM 13409 / AQ1.S1)</name>
    <dbReference type="NCBI Taxonomy" id="583356"/>
    <lineage>
        <taxon>Archaea</taxon>
        <taxon>Thermoproteota</taxon>
        <taxon>Thermoprotei</taxon>
        <taxon>Desulfurococcales</taxon>
        <taxon>Desulfurococcaceae</taxon>
        <taxon>Ignisphaera</taxon>
    </lineage>
</organism>
<dbReference type="SMART" id="SM01393">
    <property type="entry name" value="Ribosomal_L32e"/>
    <property type="match status" value="1"/>
</dbReference>
<dbReference type="Proteomes" id="UP000001304">
    <property type="component" value="Chromosome"/>
</dbReference>